<sequence length="199" mass="22086">MKMPLIATLLALAATGVQAESLALGYSGFYKHMETVAKARVERAGLGFYLSRQDGQGLCHVESGDVMVAGERRDRVEVLPHGQFLLPFDKQLDLDKAVVMLEVEQPERCDISIRIQAELPAGEVNAAELRQVRDEMQRLLQKMAGWPGKYFVPELKGLHLSPAEPGQQLNGEDRLELSDQQLAAERSLTLPAVRISPWL</sequence>
<dbReference type="Pfam" id="PF11205">
    <property type="entry name" value="DUF2987"/>
    <property type="match status" value="1"/>
</dbReference>
<evidence type="ECO:0008006" key="4">
    <source>
        <dbReference type="Google" id="ProtNLM"/>
    </source>
</evidence>
<name>A0A291HPC9_9GAMM</name>
<evidence type="ECO:0000313" key="2">
    <source>
        <dbReference type="EMBL" id="ATG74017.1"/>
    </source>
</evidence>
<organism evidence="2 3">
    <name type="scientific">Zobellella denitrificans</name>
    <dbReference type="NCBI Taxonomy" id="347534"/>
    <lineage>
        <taxon>Bacteria</taxon>
        <taxon>Pseudomonadati</taxon>
        <taxon>Pseudomonadota</taxon>
        <taxon>Gammaproteobacteria</taxon>
        <taxon>Aeromonadales</taxon>
        <taxon>Aeromonadaceae</taxon>
        <taxon>Zobellella</taxon>
    </lineage>
</organism>
<evidence type="ECO:0000256" key="1">
    <source>
        <dbReference type="SAM" id="SignalP"/>
    </source>
</evidence>
<dbReference type="KEGG" id="zdf:AN401_09260"/>
<dbReference type="EMBL" id="CP012621">
    <property type="protein sequence ID" value="ATG74017.1"/>
    <property type="molecule type" value="Genomic_DNA"/>
</dbReference>
<dbReference type="RefSeq" id="WP_096779176.1">
    <property type="nucleotide sequence ID" value="NZ_CP012621.1"/>
</dbReference>
<accession>A0A291HPC9</accession>
<keyword evidence="1" id="KW-0732">Signal</keyword>
<protein>
    <recommendedName>
        <fullName evidence="4">DUF2987 domain-containing protein</fullName>
    </recommendedName>
</protein>
<gene>
    <name evidence="2" type="ORF">AN401_09260</name>
</gene>
<dbReference type="Proteomes" id="UP000217763">
    <property type="component" value="Chromosome"/>
</dbReference>
<feature type="chain" id="PRO_5013398747" description="DUF2987 domain-containing protein" evidence="1">
    <location>
        <begin position="20"/>
        <end position="199"/>
    </location>
</feature>
<reference evidence="3" key="1">
    <citation type="submission" date="2015-09" db="EMBL/GenBank/DDBJ databases">
        <authorList>
            <person name="Shao Z."/>
            <person name="Wang L."/>
        </authorList>
    </citation>
    <scope>NUCLEOTIDE SEQUENCE [LARGE SCALE GENOMIC DNA]</scope>
    <source>
        <strain evidence="3">F13-1</strain>
    </source>
</reference>
<dbReference type="AlphaFoldDB" id="A0A291HPC9"/>
<feature type="signal peptide" evidence="1">
    <location>
        <begin position="1"/>
        <end position="19"/>
    </location>
</feature>
<proteinExistence type="predicted"/>
<evidence type="ECO:0000313" key="3">
    <source>
        <dbReference type="Proteomes" id="UP000217763"/>
    </source>
</evidence>
<keyword evidence="3" id="KW-1185">Reference proteome</keyword>
<dbReference type="InterPro" id="IPR021370">
    <property type="entry name" value="DUF2987"/>
</dbReference>